<evidence type="ECO:0000313" key="3">
    <source>
        <dbReference type="EMBL" id="EER12416.1"/>
    </source>
</evidence>
<keyword evidence="2" id="KW-0732">Signal</keyword>
<dbReference type="Proteomes" id="UP000007800">
    <property type="component" value="Unassembled WGS sequence"/>
</dbReference>
<evidence type="ECO:0000313" key="4">
    <source>
        <dbReference type="Proteomes" id="UP000007800"/>
    </source>
</evidence>
<feature type="region of interest" description="Disordered" evidence="1">
    <location>
        <begin position="164"/>
        <end position="184"/>
    </location>
</feature>
<dbReference type="AlphaFoldDB" id="C5KT66"/>
<dbReference type="EMBL" id="GG676168">
    <property type="protein sequence ID" value="EER12416.1"/>
    <property type="molecule type" value="Genomic_DNA"/>
</dbReference>
<sequence>MKPFFVYLGMLVWGVLGDDTTGFGNASNSTQAPAGGSTAAALTTPSDVTNGAVTTAPASPTTAANTTVVMACPTGFCHDTQFNPGSNTTCIYPDPVTLMDCWEDYCAQVEAGGYCLVWEPPSGRVCHGGMKKCYCSDYKQAQAEFYPENAIPAGWEEAQECDYSGATGGTTGTPPPPPKISGSKKSVTMGLCSAALVGTIVMSVAM</sequence>
<name>C5KT66_PERM5</name>
<keyword evidence="4" id="KW-1185">Reference proteome</keyword>
<dbReference type="RefSeq" id="XP_002780621.1">
    <property type="nucleotide sequence ID" value="XM_002780575.1"/>
</dbReference>
<proteinExistence type="predicted"/>
<accession>C5KT66</accession>
<protein>
    <recommendedName>
        <fullName evidence="5">Merozoite surface protein 2</fullName>
    </recommendedName>
</protein>
<dbReference type="OMA" id="NTTCIYP"/>
<feature type="signal peptide" evidence="2">
    <location>
        <begin position="1"/>
        <end position="17"/>
    </location>
</feature>
<feature type="chain" id="PRO_5002954574" description="Merozoite surface protein 2" evidence="2">
    <location>
        <begin position="18"/>
        <end position="206"/>
    </location>
</feature>
<reference evidence="3 4" key="1">
    <citation type="submission" date="2008-07" db="EMBL/GenBank/DDBJ databases">
        <authorList>
            <person name="El-Sayed N."/>
            <person name="Caler E."/>
            <person name="Inman J."/>
            <person name="Amedeo P."/>
            <person name="Hass B."/>
            <person name="Wortman J."/>
        </authorList>
    </citation>
    <scope>NUCLEOTIDE SEQUENCE [LARGE SCALE GENOMIC DNA]</scope>
    <source>
        <strain evidence="4">ATCC 50983 / TXsc</strain>
    </source>
</reference>
<organism evidence="4">
    <name type="scientific">Perkinsus marinus (strain ATCC 50983 / TXsc)</name>
    <dbReference type="NCBI Taxonomy" id="423536"/>
    <lineage>
        <taxon>Eukaryota</taxon>
        <taxon>Sar</taxon>
        <taxon>Alveolata</taxon>
        <taxon>Perkinsozoa</taxon>
        <taxon>Perkinsea</taxon>
        <taxon>Perkinsida</taxon>
        <taxon>Perkinsidae</taxon>
        <taxon>Perkinsus</taxon>
    </lineage>
</organism>
<dbReference type="InParanoid" id="C5KT66"/>
<gene>
    <name evidence="3" type="ORF">Pmar_PMAR001214</name>
</gene>
<evidence type="ECO:0008006" key="5">
    <source>
        <dbReference type="Google" id="ProtNLM"/>
    </source>
</evidence>
<evidence type="ECO:0000256" key="1">
    <source>
        <dbReference type="SAM" id="MobiDB-lite"/>
    </source>
</evidence>
<evidence type="ECO:0000256" key="2">
    <source>
        <dbReference type="SAM" id="SignalP"/>
    </source>
</evidence>
<dbReference type="GeneID" id="9057615"/>